<dbReference type="Proteomes" id="UP001221413">
    <property type="component" value="Unassembled WGS sequence"/>
</dbReference>
<name>A0AAD6IS71_DREDA</name>
<evidence type="ECO:0000313" key="1">
    <source>
        <dbReference type="EMBL" id="KAJ6257645.1"/>
    </source>
</evidence>
<organism evidence="1 2">
    <name type="scientific">Drechslerella dactyloides</name>
    <name type="common">Nematode-trapping fungus</name>
    <name type="synonym">Arthrobotrys dactyloides</name>
    <dbReference type="NCBI Taxonomy" id="74499"/>
    <lineage>
        <taxon>Eukaryota</taxon>
        <taxon>Fungi</taxon>
        <taxon>Dikarya</taxon>
        <taxon>Ascomycota</taxon>
        <taxon>Pezizomycotina</taxon>
        <taxon>Orbiliomycetes</taxon>
        <taxon>Orbiliales</taxon>
        <taxon>Orbiliaceae</taxon>
        <taxon>Drechslerella</taxon>
    </lineage>
</organism>
<evidence type="ECO:0000313" key="2">
    <source>
        <dbReference type="Proteomes" id="UP001221413"/>
    </source>
</evidence>
<dbReference type="EMBL" id="JAQGDS010000010">
    <property type="protein sequence ID" value="KAJ6257645.1"/>
    <property type="molecule type" value="Genomic_DNA"/>
</dbReference>
<reference evidence="1" key="1">
    <citation type="submission" date="2023-01" db="EMBL/GenBank/DDBJ databases">
        <title>The chitinases involved in constricting ring structure development in the nematode-trapping fungus Drechslerella dactyloides.</title>
        <authorList>
            <person name="Wang R."/>
            <person name="Zhang L."/>
            <person name="Tang P."/>
            <person name="Li S."/>
            <person name="Liang L."/>
        </authorList>
    </citation>
    <scope>NUCLEOTIDE SEQUENCE</scope>
    <source>
        <strain evidence="1">YMF1.00031</strain>
    </source>
</reference>
<sequence>MLDLEPTIFFESQKAAQKFLFINRRSAAANKVTTVTETTTTTTCTAAPTSNGLDFEDNPELWEGTVVRSIGGLTTFSYGPHYDPTNALSTDFY</sequence>
<accession>A0AAD6IS71</accession>
<gene>
    <name evidence="1" type="ORF">Dda_7432</name>
</gene>
<proteinExistence type="predicted"/>
<dbReference type="AlphaFoldDB" id="A0AAD6IS71"/>
<protein>
    <submittedName>
        <fullName evidence="1">Uncharacterized protein</fullName>
    </submittedName>
</protein>
<comment type="caution">
    <text evidence="1">The sequence shown here is derived from an EMBL/GenBank/DDBJ whole genome shotgun (WGS) entry which is preliminary data.</text>
</comment>
<keyword evidence="2" id="KW-1185">Reference proteome</keyword>